<dbReference type="OrthoDB" id="6430607at2759"/>
<gene>
    <name evidence="5" type="primary">TTN_0</name>
    <name evidence="5" type="ORF">TNCT_314331</name>
</gene>
<dbReference type="Gene3D" id="2.60.40.10">
    <property type="entry name" value="Immunoglobulins"/>
    <property type="match status" value="1"/>
</dbReference>
<feature type="domain" description="Ig-like" evidence="4">
    <location>
        <begin position="14"/>
        <end position="105"/>
    </location>
</feature>
<evidence type="ECO:0000256" key="3">
    <source>
        <dbReference type="ARBA" id="ARBA00023319"/>
    </source>
</evidence>
<dbReference type="Pfam" id="PF13927">
    <property type="entry name" value="Ig_3"/>
    <property type="match status" value="1"/>
</dbReference>
<dbReference type="SMART" id="SM00408">
    <property type="entry name" value="IGc2"/>
    <property type="match status" value="1"/>
</dbReference>
<dbReference type="InterPro" id="IPR013783">
    <property type="entry name" value="Ig-like_fold"/>
</dbReference>
<evidence type="ECO:0000256" key="2">
    <source>
        <dbReference type="ARBA" id="ARBA00023157"/>
    </source>
</evidence>
<dbReference type="EMBL" id="BMAO01038060">
    <property type="protein sequence ID" value="GFR22308.1"/>
    <property type="molecule type" value="Genomic_DNA"/>
</dbReference>
<sequence length="116" mass="12889">MIFTFLPKALLTEPPIIKKFQFEENVKEGDFVSVVCIVKSGTQPITFMWFKDGQEFRSSSKDASIENSPVTSALILNSVTSESDGNYTCKAKNSYGSDQHSSALKVKGKNMVFFSM</sequence>
<organism evidence="5 6">
    <name type="scientific">Trichonephila clavata</name>
    <name type="common">Joro spider</name>
    <name type="synonym">Nephila clavata</name>
    <dbReference type="NCBI Taxonomy" id="2740835"/>
    <lineage>
        <taxon>Eukaryota</taxon>
        <taxon>Metazoa</taxon>
        <taxon>Ecdysozoa</taxon>
        <taxon>Arthropoda</taxon>
        <taxon>Chelicerata</taxon>
        <taxon>Arachnida</taxon>
        <taxon>Araneae</taxon>
        <taxon>Araneomorphae</taxon>
        <taxon>Entelegynae</taxon>
        <taxon>Araneoidea</taxon>
        <taxon>Nephilidae</taxon>
        <taxon>Trichonephila</taxon>
    </lineage>
</organism>
<dbReference type="PANTHER" id="PTHR45080">
    <property type="entry name" value="CONTACTIN 5"/>
    <property type="match status" value="1"/>
</dbReference>
<dbReference type="InterPro" id="IPR050958">
    <property type="entry name" value="Cell_Adh-Cytoskel_Orgn"/>
</dbReference>
<proteinExistence type="predicted"/>
<keyword evidence="3" id="KW-0393">Immunoglobulin domain</keyword>
<dbReference type="InterPro" id="IPR007110">
    <property type="entry name" value="Ig-like_dom"/>
</dbReference>
<comment type="caution">
    <text evidence="5">The sequence shown here is derived from an EMBL/GenBank/DDBJ whole genome shotgun (WGS) entry which is preliminary data.</text>
</comment>
<dbReference type="Proteomes" id="UP000887116">
    <property type="component" value="Unassembled WGS sequence"/>
</dbReference>
<dbReference type="SUPFAM" id="SSF48726">
    <property type="entry name" value="Immunoglobulin"/>
    <property type="match status" value="1"/>
</dbReference>
<evidence type="ECO:0000313" key="6">
    <source>
        <dbReference type="Proteomes" id="UP000887116"/>
    </source>
</evidence>
<evidence type="ECO:0000313" key="5">
    <source>
        <dbReference type="EMBL" id="GFR22308.1"/>
    </source>
</evidence>
<dbReference type="GO" id="GO:0007156">
    <property type="term" value="P:homophilic cell adhesion via plasma membrane adhesion molecules"/>
    <property type="evidence" value="ECO:0007669"/>
    <property type="project" value="TreeGrafter"/>
</dbReference>
<keyword evidence="6" id="KW-1185">Reference proteome</keyword>
<dbReference type="InterPro" id="IPR036179">
    <property type="entry name" value="Ig-like_dom_sf"/>
</dbReference>
<dbReference type="PANTHER" id="PTHR45080:SF8">
    <property type="entry name" value="IG-LIKE DOMAIN-CONTAINING PROTEIN"/>
    <property type="match status" value="1"/>
</dbReference>
<name>A0A8X6HGA3_TRICU</name>
<dbReference type="InterPro" id="IPR003599">
    <property type="entry name" value="Ig_sub"/>
</dbReference>
<accession>A0A8X6HGA3</accession>
<dbReference type="GO" id="GO:0005886">
    <property type="term" value="C:plasma membrane"/>
    <property type="evidence" value="ECO:0007669"/>
    <property type="project" value="TreeGrafter"/>
</dbReference>
<dbReference type="AlphaFoldDB" id="A0A8X6HGA3"/>
<evidence type="ECO:0000259" key="4">
    <source>
        <dbReference type="PROSITE" id="PS50835"/>
    </source>
</evidence>
<protein>
    <submittedName>
        <fullName evidence="5">Titin</fullName>
    </submittedName>
</protein>
<dbReference type="PROSITE" id="PS50835">
    <property type="entry name" value="IG_LIKE"/>
    <property type="match status" value="1"/>
</dbReference>
<evidence type="ECO:0000256" key="1">
    <source>
        <dbReference type="ARBA" id="ARBA00022729"/>
    </source>
</evidence>
<keyword evidence="2" id="KW-1015">Disulfide bond</keyword>
<reference evidence="5" key="1">
    <citation type="submission" date="2020-07" db="EMBL/GenBank/DDBJ databases">
        <title>Multicomponent nature underlies the extraordinary mechanical properties of spider dragline silk.</title>
        <authorList>
            <person name="Kono N."/>
            <person name="Nakamura H."/>
            <person name="Mori M."/>
            <person name="Yoshida Y."/>
            <person name="Ohtoshi R."/>
            <person name="Malay A.D."/>
            <person name="Moran D.A.P."/>
            <person name="Tomita M."/>
            <person name="Numata K."/>
            <person name="Arakawa K."/>
        </authorList>
    </citation>
    <scope>NUCLEOTIDE SEQUENCE</scope>
</reference>
<dbReference type="InterPro" id="IPR003598">
    <property type="entry name" value="Ig_sub2"/>
</dbReference>
<keyword evidence="1" id="KW-0732">Signal</keyword>
<dbReference type="SMART" id="SM00409">
    <property type="entry name" value="IG"/>
    <property type="match status" value="1"/>
</dbReference>
<dbReference type="FunFam" id="2.60.40.10:FF:000333">
    <property type="entry name" value="Down syndrome cell adhesion molecule"/>
    <property type="match status" value="1"/>
</dbReference>